<dbReference type="Pfam" id="PF00440">
    <property type="entry name" value="TetR_N"/>
    <property type="match status" value="1"/>
</dbReference>
<evidence type="ECO:0000259" key="5">
    <source>
        <dbReference type="PROSITE" id="PS50977"/>
    </source>
</evidence>
<dbReference type="InterPro" id="IPR041490">
    <property type="entry name" value="KstR2_TetR_C"/>
</dbReference>
<feature type="domain" description="HTH tetR-type" evidence="5">
    <location>
        <begin position="1"/>
        <end position="49"/>
    </location>
</feature>
<dbReference type="Proteomes" id="UP001064971">
    <property type="component" value="Plasmid pDAETH-1"/>
</dbReference>
<feature type="DNA-binding region" description="H-T-H motif" evidence="4">
    <location>
        <begin position="12"/>
        <end position="31"/>
    </location>
</feature>
<dbReference type="RefSeq" id="WP_264777715.1">
    <property type="nucleotide sequence ID" value="NZ_AP026561.1"/>
</dbReference>
<evidence type="ECO:0000313" key="7">
    <source>
        <dbReference type="Proteomes" id="UP001064971"/>
    </source>
</evidence>
<dbReference type="SUPFAM" id="SSF48498">
    <property type="entry name" value="Tetracyclin repressor-like, C-terminal domain"/>
    <property type="match status" value="1"/>
</dbReference>
<dbReference type="InterPro" id="IPR001647">
    <property type="entry name" value="HTH_TetR"/>
</dbReference>
<keyword evidence="1" id="KW-0805">Transcription regulation</keyword>
<keyword evidence="3" id="KW-0804">Transcription</keyword>
<dbReference type="Pfam" id="PF17932">
    <property type="entry name" value="TetR_C_24"/>
    <property type="match status" value="1"/>
</dbReference>
<keyword evidence="2 4" id="KW-0238">DNA-binding</keyword>
<dbReference type="SUPFAM" id="SSF46689">
    <property type="entry name" value="Homeodomain-like"/>
    <property type="match status" value="1"/>
</dbReference>
<evidence type="ECO:0000256" key="2">
    <source>
        <dbReference type="ARBA" id="ARBA00023125"/>
    </source>
</evidence>
<organism evidence="6 7">
    <name type="scientific">Deinococcus aetherius</name>
    <dbReference type="NCBI Taxonomy" id="200252"/>
    <lineage>
        <taxon>Bacteria</taxon>
        <taxon>Thermotogati</taxon>
        <taxon>Deinococcota</taxon>
        <taxon>Deinococci</taxon>
        <taxon>Deinococcales</taxon>
        <taxon>Deinococcaceae</taxon>
        <taxon>Deinococcus</taxon>
    </lineage>
</organism>
<evidence type="ECO:0000313" key="6">
    <source>
        <dbReference type="EMBL" id="BDP43874.1"/>
    </source>
</evidence>
<dbReference type="InterPro" id="IPR009057">
    <property type="entry name" value="Homeodomain-like_sf"/>
</dbReference>
<sequence>MLLERWGYAGMAVEDVARAAGVTKKTLYHHFGSKNALVIALIHLRLDEHGAAVRGILASAPSAREGLEALTLWFAARPPAHDVLRDTARFLPGEDQVVLNQAFLRHVIAPLEEALRRGVEEGEFEPHDTTFAAWMLLGMLSTLPALLVLGHLPSLPGSLMTLLMRGLEQPKTPP</sequence>
<name>A0ABM8AJ95_9DEIO</name>
<dbReference type="Gene3D" id="1.10.357.10">
    <property type="entry name" value="Tetracycline Repressor, domain 2"/>
    <property type="match status" value="1"/>
</dbReference>
<proteinExistence type="predicted"/>
<reference evidence="6" key="1">
    <citation type="submission" date="2022-07" db="EMBL/GenBank/DDBJ databases">
        <title>Complete Genome Sequence of the Radioresistant Bacterium Deinococcus aetherius ST0316, Isolated from the Air Dust collected in Lower Stratosphere above Japan.</title>
        <authorList>
            <person name="Satoh K."/>
            <person name="Hagiwara K."/>
            <person name="Katsumata K."/>
            <person name="Kubo A."/>
            <person name="Yokobori S."/>
            <person name="Yamagishi A."/>
            <person name="Oono Y."/>
            <person name="Narumi I."/>
        </authorList>
    </citation>
    <scope>NUCLEOTIDE SEQUENCE</scope>
    <source>
        <strain evidence="6">ST0316</strain>
        <plasmid evidence="6">pDAETH-1</plasmid>
    </source>
</reference>
<evidence type="ECO:0000256" key="4">
    <source>
        <dbReference type="PROSITE-ProRule" id="PRU00335"/>
    </source>
</evidence>
<dbReference type="PANTHER" id="PTHR30055:SF234">
    <property type="entry name" value="HTH-TYPE TRANSCRIPTIONAL REGULATOR BETI"/>
    <property type="match status" value="1"/>
</dbReference>
<protein>
    <recommendedName>
        <fullName evidence="5">HTH tetR-type domain-containing protein</fullName>
    </recommendedName>
</protein>
<gene>
    <name evidence="6" type="ORF">DAETH_38430</name>
</gene>
<geneLocation type="plasmid" evidence="6 7">
    <name>pDAETH-1</name>
</geneLocation>
<dbReference type="EMBL" id="AP026561">
    <property type="protein sequence ID" value="BDP43874.1"/>
    <property type="molecule type" value="Genomic_DNA"/>
</dbReference>
<dbReference type="InterPro" id="IPR050109">
    <property type="entry name" value="HTH-type_TetR-like_transc_reg"/>
</dbReference>
<keyword evidence="6" id="KW-0614">Plasmid</keyword>
<evidence type="ECO:0000256" key="1">
    <source>
        <dbReference type="ARBA" id="ARBA00023015"/>
    </source>
</evidence>
<evidence type="ECO:0000256" key="3">
    <source>
        <dbReference type="ARBA" id="ARBA00023163"/>
    </source>
</evidence>
<dbReference type="InterPro" id="IPR036271">
    <property type="entry name" value="Tet_transcr_reg_TetR-rel_C_sf"/>
</dbReference>
<dbReference type="Gene3D" id="1.10.10.60">
    <property type="entry name" value="Homeodomain-like"/>
    <property type="match status" value="1"/>
</dbReference>
<accession>A0ABM8AJ95</accession>
<dbReference type="PROSITE" id="PS50977">
    <property type="entry name" value="HTH_TETR_2"/>
    <property type="match status" value="1"/>
</dbReference>
<keyword evidence="7" id="KW-1185">Reference proteome</keyword>
<dbReference type="PANTHER" id="PTHR30055">
    <property type="entry name" value="HTH-TYPE TRANSCRIPTIONAL REGULATOR RUTR"/>
    <property type="match status" value="1"/>
</dbReference>